<evidence type="ECO:0008006" key="4">
    <source>
        <dbReference type="Google" id="ProtNLM"/>
    </source>
</evidence>
<reference evidence="2 3" key="1">
    <citation type="submission" date="2019-12" db="EMBL/GenBank/DDBJ databases">
        <title>Draft genome sequence of the ascomycete Xylaria multiplex DSM 110363.</title>
        <authorList>
            <person name="Buettner E."/>
            <person name="Kellner H."/>
        </authorList>
    </citation>
    <scope>NUCLEOTIDE SEQUENCE [LARGE SCALE GENOMIC DNA]</scope>
    <source>
        <strain evidence="2 3">DSM 110363</strain>
    </source>
</reference>
<keyword evidence="1" id="KW-0732">Signal</keyword>
<feature type="signal peptide" evidence="1">
    <location>
        <begin position="1"/>
        <end position="23"/>
    </location>
</feature>
<dbReference type="EMBL" id="WUBL01000081">
    <property type="protein sequence ID" value="KAF2966765.1"/>
    <property type="molecule type" value="Genomic_DNA"/>
</dbReference>
<gene>
    <name evidence="2" type="ORF">GQX73_g6794</name>
</gene>
<proteinExistence type="predicted"/>
<sequence length="798" mass="90762">MNRAKPTTCLFLLFALLAGISSAYEYDDDLRPCEEDKCFVAIHSDVPRCWIQGDNQNIDYMDGGFHRIPNACRRSNIFDGDGYLVTYPSIGGVVLLRNPLAVDLQYIGLPNTHDTVRLRDEDDDLATRMVQLGAQWWPNWDIYFRHSSKIHDGIFYDYHFPSKVDVAFPTTGGAWVANFTQDARRYGYEDQVCQSWLPHAPYLWPVKMRYALTMDDKSEMMKDLGGTFYTSVDEVPGLAKTVHEAVSLFEPFKERLSNMEDDGYRVRFCANYEDEDKDAANEKPEKPRWGIVSLFNELCYANKTSSAELSEAINSMFRWYKKASICYAYLDDVNRWFTRGWTLQELIAPEDVIFYGEDWGYLGSKANDEDVRISLADITEIDVRVLEGLLQPSEVSVATRMKWASQRKTTRLEDRAYCLMGLFDVNMPLLYGEGTKAFIRLQEEILKDSNDHSIFLWRAPGYNSNGALSGLLAESPQHFTDIENYQPMPPLASQGSTAWSMTNHGLRLSLFLLPCRDQNGHEIQDEYDAVLECAIRHGDEAYQSPAIRVRRLYGDQFARVNPQIVGRVPTPSFTSSHGIGAYEIVFVKQKPVYATPDFMVSYSNMLPPSGLQDSGSCHITGIWPTQYWEEETATLRTMRSHSNRITGLFRFFAPSIVATIDFAVGFSREPGGAWGIWSLQRPSTGEPLHRTALSVNEYLASAGQSLRPVEPPDWMLHPWKRAEENHQITVRVRDVKVHGRLYYFVKASLMAQESSNDRIIGGILDSDTNDISRTDEIEGNTSGFDNFAGLFRSESEAL</sequence>
<dbReference type="PANTHER" id="PTHR10622:SF12">
    <property type="entry name" value="HET DOMAIN-CONTAINING PROTEIN"/>
    <property type="match status" value="1"/>
</dbReference>
<accession>A0A7C8IQV7</accession>
<protein>
    <recommendedName>
        <fullName evidence="4">Heterokaryon incompatibility domain-containing protein</fullName>
    </recommendedName>
</protein>
<evidence type="ECO:0000313" key="2">
    <source>
        <dbReference type="EMBL" id="KAF2966765.1"/>
    </source>
</evidence>
<keyword evidence="3" id="KW-1185">Reference proteome</keyword>
<comment type="caution">
    <text evidence="2">The sequence shown here is derived from an EMBL/GenBank/DDBJ whole genome shotgun (WGS) entry which is preliminary data.</text>
</comment>
<organism evidence="2 3">
    <name type="scientific">Xylaria multiplex</name>
    <dbReference type="NCBI Taxonomy" id="323545"/>
    <lineage>
        <taxon>Eukaryota</taxon>
        <taxon>Fungi</taxon>
        <taxon>Dikarya</taxon>
        <taxon>Ascomycota</taxon>
        <taxon>Pezizomycotina</taxon>
        <taxon>Sordariomycetes</taxon>
        <taxon>Xylariomycetidae</taxon>
        <taxon>Xylariales</taxon>
        <taxon>Xylariaceae</taxon>
        <taxon>Xylaria</taxon>
    </lineage>
</organism>
<name>A0A7C8IQV7_9PEZI</name>
<feature type="chain" id="PRO_5029000514" description="Heterokaryon incompatibility domain-containing protein" evidence="1">
    <location>
        <begin position="24"/>
        <end position="798"/>
    </location>
</feature>
<evidence type="ECO:0000313" key="3">
    <source>
        <dbReference type="Proteomes" id="UP000481858"/>
    </source>
</evidence>
<dbReference type="Proteomes" id="UP000481858">
    <property type="component" value="Unassembled WGS sequence"/>
</dbReference>
<evidence type="ECO:0000256" key="1">
    <source>
        <dbReference type="SAM" id="SignalP"/>
    </source>
</evidence>
<dbReference type="AlphaFoldDB" id="A0A7C8IQV7"/>
<dbReference type="PANTHER" id="PTHR10622">
    <property type="entry name" value="HET DOMAIN-CONTAINING PROTEIN"/>
    <property type="match status" value="1"/>
</dbReference>
<dbReference type="InParanoid" id="A0A7C8IQV7"/>
<dbReference type="OrthoDB" id="4487429at2759"/>